<dbReference type="Proteomes" id="UP001209540">
    <property type="component" value="Unassembled WGS sequence"/>
</dbReference>
<feature type="non-terminal residue" evidence="1">
    <location>
        <position position="84"/>
    </location>
</feature>
<reference evidence="1" key="2">
    <citation type="submission" date="2023-02" db="EMBL/GenBank/DDBJ databases">
        <authorList>
            <consortium name="DOE Joint Genome Institute"/>
            <person name="Mondo S.J."/>
            <person name="Chang Y."/>
            <person name="Wang Y."/>
            <person name="Ahrendt S."/>
            <person name="Andreopoulos W."/>
            <person name="Barry K."/>
            <person name="Beard J."/>
            <person name="Benny G.L."/>
            <person name="Blankenship S."/>
            <person name="Bonito G."/>
            <person name="Cuomo C."/>
            <person name="Desiro A."/>
            <person name="Gervers K.A."/>
            <person name="Hundley H."/>
            <person name="Kuo A."/>
            <person name="LaButti K."/>
            <person name="Lang B.F."/>
            <person name="Lipzen A."/>
            <person name="O'Donnell K."/>
            <person name="Pangilinan J."/>
            <person name="Reynolds N."/>
            <person name="Sandor L."/>
            <person name="Smith M.W."/>
            <person name="Tsang A."/>
            <person name="Grigoriev I.V."/>
            <person name="Stajich J.E."/>
            <person name="Spatafora J.W."/>
        </authorList>
    </citation>
    <scope>NUCLEOTIDE SEQUENCE</scope>
    <source>
        <strain evidence="1">RSA 2281</strain>
    </source>
</reference>
<evidence type="ECO:0000313" key="2">
    <source>
        <dbReference type="Proteomes" id="UP001209540"/>
    </source>
</evidence>
<evidence type="ECO:0000313" key="1">
    <source>
        <dbReference type="EMBL" id="KAI9269337.1"/>
    </source>
</evidence>
<dbReference type="EMBL" id="JAIXMP010000008">
    <property type="protein sequence ID" value="KAI9269337.1"/>
    <property type="molecule type" value="Genomic_DNA"/>
</dbReference>
<protein>
    <submittedName>
        <fullName evidence="1">Uncharacterized protein</fullName>
    </submittedName>
</protein>
<gene>
    <name evidence="1" type="ORF">BDA99DRAFT_416008</name>
</gene>
<sequence length="84" mass="9769">LSPMYSFRFQGTCHPVNNDVDVVIVNNQKNQRFRASLNRHPESLRILHLDLNCNDVDELEDFNFGKLSVNSSNEEKGLLRCIRH</sequence>
<dbReference type="AlphaFoldDB" id="A0AAD5KFV8"/>
<feature type="non-terminal residue" evidence="1">
    <location>
        <position position="1"/>
    </location>
</feature>
<keyword evidence="2" id="KW-1185">Reference proteome</keyword>
<name>A0AAD5KFV8_9FUNG</name>
<comment type="caution">
    <text evidence="1">The sequence shown here is derived from an EMBL/GenBank/DDBJ whole genome shotgun (WGS) entry which is preliminary data.</text>
</comment>
<reference evidence="1" key="1">
    <citation type="journal article" date="2022" name="IScience">
        <title>Evolution of zygomycete secretomes and the origins of terrestrial fungal ecologies.</title>
        <authorList>
            <person name="Chang Y."/>
            <person name="Wang Y."/>
            <person name="Mondo S."/>
            <person name="Ahrendt S."/>
            <person name="Andreopoulos W."/>
            <person name="Barry K."/>
            <person name="Beard J."/>
            <person name="Benny G.L."/>
            <person name="Blankenship S."/>
            <person name="Bonito G."/>
            <person name="Cuomo C."/>
            <person name="Desiro A."/>
            <person name="Gervers K.A."/>
            <person name="Hundley H."/>
            <person name="Kuo A."/>
            <person name="LaButti K."/>
            <person name="Lang B.F."/>
            <person name="Lipzen A."/>
            <person name="O'Donnell K."/>
            <person name="Pangilinan J."/>
            <person name="Reynolds N."/>
            <person name="Sandor L."/>
            <person name="Smith M.E."/>
            <person name="Tsang A."/>
            <person name="Grigoriev I.V."/>
            <person name="Stajich J.E."/>
            <person name="Spatafora J.W."/>
        </authorList>
    </citation>
    <scope>NUCLEOTIDE SEQUENCE</scope>
    <source>
        <strain evidence="1">RSA 2281</strain>
    </source>
</reference>
<proteinExistence type="predicted"/>
<organism evidence="1 2">
    <name type="scientific">Phascolomyces articulosus</name>
    <dbReference type="NCBI Taxonomy" id="60185"/>
    <lineage>
        <taxon>Eukaryota</taxon>
        <taxon>Fungi</taxon>
        <taxon>Fungi incertae sedis</taxon>
        <taxon>Mucoromycota</taxon>
        <taxon>Mucoromycotina</taxon>
        <taxon>Mucoromycetes</taxon>
        <taxon>Mucorales</taxon>
        <taxon>Lichtheimiaceae</taxon>
        <taxon>Phascolomyces</taxon>
    </lineage>
</organism>
<accession>A0AAD5KFV8</accession>